<sequence>MEQEKERGITITCASTTFYWNDNRVNIIDTPGHVDFTVEVERSLRVLDGAVVVFCAVAGVEPQSETVWIQANKYRIPRLVFINKMDRKGADFDNVVTMIRKRLGVKAVPVQLPYGKEDNFRGIVDLISMKAYVWSEQDMGSTFEETDIPLELKEKTARAREMLLESLCDFNNSFMEEYLAGHEIDGGRIKLLLRKATIANKIIPVLAGSAFKNKGVQKLLDAVVDYLPAPVDIPPVEGMLLNTGEKVRRKAA</sequence>
<dbReference type="CDD" id="cd01886">
    <property type="entry name" value="EF-G"/>
    <property type="match status" value="1"/>
</dbReference>
<accession>X0XGZ9</accession>
<dbReference type="InterPro" id="IPR005225">
    <property type="entry name" value="Small_GTP-bd"/>
</dbReference>
<gene>
    <name evidence="5" type="ORF">S01H1_61665</name>
</gene>
<reference evidence="5" key="1">
    <citation type="journal article" date="2014" name="Front. Microbiol.">
        <title>High frequency of phylogenetically diverse reductive dehalogenase-homologous genes in deep subseafloor sedimentary metagenomes.</title>
        <authorList>
            <person name="Kawai M."/>
            <person name="Futagami T."/>
            <person name="Toyoda A."/>
            <person name="Takaki Y."/>
            <person name="Nishi S."/>
            <person name="Hori S."/>
            <person name="Arai W."/>
            <person name="Tsubouchi T."/>
            <person name="Morono Y."/>
            <person name="Uchiyama I."/>
            <person name="Ito T."/>
            <person name="Fujiyama A."/>
            <person name="Inagaki F."/>
            <person name="Takami H."/>
        </authorList>
    </citation>
    <scope>NUCLEOTIDE SEQUENCE</scope>
    <source>
        <strain evidence="5">Expedition CK06-06</strain>
    </source>
</reference>
<dbReference type="FunFam" id="3.40.50.300:FF:000029">
    <property type="entry name" value="Elongation factor G"/>
    <property type="match status" value="1"/>
</dbReference>
<evidence type="ECO:0000256" key="3">
    <source>
        <dbReference type="ARBA" id="ARBA00023134"/>
    </source>
</evidence>
<organism evidence="5">
    <name type="scientific">marine sediment metagenome</name>
    <dbReference type="NCBI Taxonomy" id="412755"/>
    <lineage>
        <taxon>unclassified sequences</taxon>
        <taxon>metagenomes</taxon>
        <taxon>ecological metagenomes</taxon>
    </lineage>
</organism>
<evidence type="ECO:0000256" key="1">
    <source>
        <dbReference type="ARBA" id="ARBA00022741"/>
    </source>
</evidence>
<dbReference type="Gene3D" id="3.40.50.300">
    <property type="entry name" value="P-loop containing nucleotide triphosphate hydrolases"/>
    <property type="match status" value="1"/>
</dbReference>
<feature type="domain" description="Tr-type G" evidence="4">
    <location>
        <begin position="1"/>
        <end position="231"/>
    </location>
</feature>
<dbReference type="GO" id="GO:0005525">
    <property type="term" value="F:GTP binding"/>
    <property type="evidence" value="ECO:0007669"/>
    <property type="project" value="UniProtKB-KW"/>
</dbReference>
<evidence type="ECO:0000313" key="5">
    <source>
        <dbReference type="EMBL" id="GAG35913.1"/>
    </source>
</evidence>
<dbReference type="PRINTS" id="PR00315">
    <property type="entry name" value="ELONGATNFCT"/>
</dbReference>
<protein>
    <recommendedName>
        <fullName evidence="4">Tr-type G domain-containing protein</fullName>
    </recommendedName>
</protein>
<dbReference type="PROSITE" id="PS51722">
    <property type="entry name" value="G_TR_2"/>
    <property type="match status" value="1"/>
</dbReference>
<keyword evidence="1" id="KW-0547">Nucleotide-binding</keyword>
<comment type="caution">
    <text evidence="5">The sequence shown here is derived from an EMBL/GenBank/DDBJ whole genome shotgun (WGS) entry which is preliminary data.</text>
</comment>
<feature type="non-terminal residue" evidence="5">
    <location>
        <position position="252"/>
    </location>
</feature>
<dbReference type="EMBL" id="BARS01040456">
    <property type="protein sequence ID" value="GAG35913.1"/>
    <property type="molecule type" value="Genomic_DNA"/>
</dbReference>
<dbReference type="InterPro" id="IPR000795">
    <property type="entry name" value="T_Tr_GTP-bd_dom"/>
</dbReference>
<dbReference type="InterPro" id="IPR027417">
    <property type="entry name" value="P-loop_NTPase"/>
</dbReference>
<proteinExistence type="predicted"/>
<dbReference type="GO" id="GO:0006412">
    <property type="term" value="P:translation"/>
    <property type="evidence" value="ECO:0007669"/>
    <property type="project" value="UniProtKB-KW"/>
</dbReference>
<keyword evidence="3" id="KW-0342">GTP-binding</keyword>
<dbReference type="GO" id="GO:0003924">
    <property type="term" value="F:GTPase activity"/>
    <property type="evidence" value="ECO:0007669"/>
    <property type="project" value="InterPro"/>
</dbReference>
<dbReference type="AlphaFoldDB" id="X0XGZ9"/>
<dbReference type="PANTHER" id="PTHR43261">
    <property type="entry name" value="TRANSLATION ELONGATION FACTOR G-RELATED"/>
    <property type="match status" value="1"/>
</dbReference>
<dbReference type="SUPFAM" id="SSF52540">
    <property type="entry name" value="P-loop containing nucleoside triphosphate hydrolases"/>
    <property type="match status" value="1"/>
</dbReference>
<name>X0XGZ9_9ZZZZ</name>
<dbReference type="NCBIfam" id="TIGR00231">
    <property type="entry name" value="small_GTP"/>
    <property type="match status" value="1"/>
</dbReference>
<dbReference type="GO" id="GO:0032790">
    <property type="term" value="P:ribosome disassembly"/>
    <property type="evidence" value="ECO:0007669"/>
    <property type="project" value="TreeGrafter"/>
</dbReference>
<dbReference type="PANTHER" id="PTHR43261:SF1">
    <property type="entry name" value="RIBOSOME-RELEASING FACTOR 2, MITOCHONDRIAL"/>
    <property type="match status" value="1"/>
</dbReference>
<evidence type="ECO:0000259" key="4">
    <source>
        <dbReference type="PROSITE" id="PS51722"/>
    </source>
</evidence>
<dbReference type="Pfam" id="PF00009">
    <property type="entry name" value="GTP_EFTU"/>
    <property type="match status" value="1"/>
</dbReference>
<evidence type="ECO:0000256" key="2">
    <source>
        <dbReference type="ARBA" id="ARBA00022917"/>
    </source>
</evidence>
<keyword evidence="2" id="KW-0648">Protein biosynthesis</keyword>